<name>A0A0A9FLR1_ARUDO</name>
<dbReference type="EMBL" id="GBRH01186840">
    <property type="protein sequence ID" value="JAE11056.1"/>
    <property type="molecule type" value="Transcribed_RNA"/>
</dbReference>
<evidence type="ECO:0000313" key="2">
    <source>
        <dbReference type="EMBL" id="JAE11056.1"/>
    </source>
</evidence>
<reference evidence="2" key="1">
    <citation type="submission" date="2014-09" db="EMBL/GenBank/DDBJ databases">
        <authorList>
            <person name="Magalhaes I.L.F."/>
            <person name="Oliveira U."/>
            <person name="Santos F.R."/>
            <person name="Vidigal T.H.D.A."/>
            <person name="Brescovit A.D."/>
            <person name="Santos A.J."/>
        </authorList>
    </citation>
    <scope>NUCLEOTIDE SEQUENCE</scope>
    <source>
        <tissue evidence="2">Shoot tissue taken approximately 20 cm above the soil surface</tissue>
    </source>
</reference>
<accession>A0A0A9FLR1</accession>
<organism evidence="2">
    <name type="scientific">Arundo donax</name>
    <name type="common">Giant reed</name>
    <name type="synonym">Donax arundinaceus</name>
    <dbReference type="NCBI Taxonomy" id="35708"/>
    <lineage>
        <taxon>Eukaryota</taxon>
        <taxon>Viridiplantae</taxon>
        <taxon>Streptophyta</taxon>
        <taxon>Embryophyta</taxon>
        <taxon>Tracheophyta</taxon>
        <taxon>Spermatophyta</taxon>
        <taxon>Magnoliopsida</taxon>
        <taxon>Liliopsida</taxon>
        <taxon>Poales</taxon>
        <taxon>Poaceae</taxon>
        <taxon>PACMAD clade</taxon>
        <taxon>Arundinoideae</taxon>
        <taxon>Arundineae</taxon>
        <taxon>Arundo</taxon>
    </lineage>
</organism>
<feature type="chain" id="PRO_5002047434" evidence="1">
    <location>
        <begin position="17"/>
        <end position="46"/>
    </location>
</feature>
<dbReference type="AlphaFoldDB" id="A0A0A9FLR1"/>
<feature type="signal peptide" evidence="1">
    <location>
        <begin position="1"/>
        <end position="16"/>
    </location>
</feature>
<sequence length="46" mass="5374">MVLLVLLSSMARPVEALLVNCMKHKYYENTVPKFWENIICVHIRLG</sequence>
<protein>
    <submittedName>
        <fullName evidence="2">Uncharacterized protein</fullName>
    </submittedName>
</protein>
<keyword evidence="1" id="KW-0732">Signal</keyword>
<proteinExistence type="predicted"/>
<evidence type="ECO:0000256" key="1">
    <source>
        <dbReference type="SAM" id="SignalP"/>
    </source>
</evidence>
<reference evidence="2" key="2">
    <citation type="journal article" date="2015" name="Data Brief">
        <title>Shoot transcriptome of the giant reed, Arundo donax.</title>
        <authorList>
            <person name="Barrero R.A."/>
            <person name="Guerrero F.D."/>
            <person name="Moolhuijzen P."/>
            <person name="Goolsby J.A."/>
            <person name="Tidwell J."/>
            <person name="Bellgard S.E."/>
            <person name="Bellgard M.I."/>
        </authorList>
    </citation>
    <scope>NUCLEOTIDE SEQUENCE</scope>
    <source>
        <tissue evidence="2">Shoot tissue taken approximately 20 cm above the soil surface</tissue>
    </source>
</reference>